<sequence>MLRLFWIRHHLKQAVVLLEAHDTNPALHLHDLHRHLENTARELHPLIPGQKTQRFKRWDPWSVLNLHFKLQLVKERISQANQMLQGQPITEHLLLAYGLLLEVHVLLQDTAA</sequence>
<dbReference type="EMBL" id="BMOD01000013">
    <property type="protein sequence ID" value="GGJ43410.1"/>
    <property type="molecule type" value="Genomic_DNA"/>
</dbReference>
<reference evidence="2" key="1">
    <citation type="journal article" date="2019" name="Int. J. Syst. Evol. Microbiol.">
        <title>The Global Catalogue of Microorganisms (GCM) 10K type strain sequencing project: providing services to taxonomists for standard genome sequencing and annotation.</title>
        <authorList>
            <consortium name="The Broad Institute Genomics Platform"/>
            <consortium name="The Broad Institute Genome Sequencing Center for Infectious Disease"/>
            <person name="Wu L."/>
            <person name="Ma J."/>
        </authorList>
    </citation>
    <scope>NUCLEOTIDE SEQUENCE [LARGE SCALE GENOMIC DNA]</scope>
    <source>
        <strain evidence="2">JCM 14370</strain>
    </source>
</reference>
<dbReference type="Proteomes" id="UP000632222">
    <property type="component" value="Unassembled WGS sequence"/>
</dbReference>
<gene>
    <name evidence="1" type="ORF">GCM10008938_32090</name>
</gene>
<dbReference type="RefSeq" id="WP_189004134.1">
    <property type="nucleotide sequence ID" value="NZ_BMOD01000013.1"/>
</dbReference>
<proteinExistence type="predicted"/>
<organism evidence="1 2">
    <name type="scientific">Deinococcus roseus</name>
    <dbReference type="NCBI Taxonomy" id="392414"/>
    <lineage>
        <taxon>Bacteria</taxon>
        <taxon>Thermotogati</taxon>
        <taxon>Deinococcota</taxon>
        <taxon>Deinococci</taxon>
        <taxon>Deinococcales</taxon>
        <taxon>Deinococcaceae</taxon>
        <taxon>Deinococcus</taxon>
    </lineage>
</organism>
<protein>
    <recommendedName>
        <fullName evidence="3">HEPN domain-containing protein</fullName>
    </recommendedName>
</protein>
<accession>A0ABQ2D4V0</accession>
<name>A0ABQ2D4V0_9DEIO</name>
<evidence type="ECO:0000313" key="2">
    <source>
        <dbReference type="Proteomes" id="UP000632222"/>
    </source>
</evidence>
<comment type="caution">
    <text evidence="1">The sequence shown here is derived from an EMBL/GenBank/DDBJ whole genome shotgun (WGS) entry which is preliminary data.</text>
</comment>
<evidence type="ECO:0008006" key="3">
    <source>
        <dbReference type="Google" id="ProtNLM"/>
    </source>
</evidence>
<keyword evidence="2" id="KW-1185">Reference proteome</keyword>
<evidence type="ECO:0000313" key="1">
    <source>
        <dbReference type="EMBL" id="GGJ43410.1"/>
    </source>
</evidence>